<reference evidence="5 6" key="1">
    <citation type="submission" date="2015-12" db="EMBL/GenBank/DDBJ databases">
        <title>Draft genome sequence of Mesorhizobium sp. UFLA 01-765, a multitolerant efficient symbiont and plant-growth promoting strain isolated from Zn-mining soil using Leucaena leucocephala as a trap plant.</title>
        <authorList>
            <person name="Rangel W.M."/>
            <person name="Thijs S."/>
            <person name="Longatti S.M."/>
            <person name="Moreira F.M."/>
            <person name="Weyens N."/>
            <person name="Vangronsveld J."/>
            <person name="Van Hamme J.D."/>
            <person name="Bottos E.M."/>
            <person name="Rineau F."/>
        </authorList>
    </citation>
    <scope>NUCLEOTIDE SEQUENCE [LARGE SCALE GENOMIC DNA]</scope>
    <source>
        <strain evidence="5 6">UFLA 01-765</strain>
    </source>
</reference>
<dbReference type="SMART" id="SM00530">
    <property type="entry name" value="HTH_XRE"/>
    <property type="match status" value="1"/>
</dbReference>
<dbReference type="InterPro" id="IPR010982">
    <property type="entry name" value="Lambda_DNA-bd_dom_sf"/>
</dbReference>
<evidence type="ECO:0000256" key="2">
    <source>
        <dbReference type="ARBA" id="ARBA00023125"/>
    </source>
</evidence>
<dbReference type="PANTHER" id="PTHR46797:SF23">
    <property type="entry name" value="HTH-TYPE TRANSCRIPTIONAL REGULATOR SUTR"/>
    <property type="match status" value="1"/>
</dbReference>
<evidence type="ECO:0000313" key="6">
    <source>
        <dbReference type="Proteomes" id="UP000053176"/>
    </source>
</evidence>
<dbReference type="GO" id="GO:0003677">
    <property type="term" value="F:DNA binding"/>
    <property type="evidence" value="ECO:0007669"/>
    <property type="project" value="UniProtKB-KW"/>
</dbReference>
<dbReference type="PROSITE" id="PS50943">
    <property type="entry name" value="HTH_CROC1"/>
    <property type="match status" value="1"/>
</dbReference>
<name>A0A101KLP9_RHILI</name>
<dbReference type="InterPro" id="IPR050807">
    <property type="entry name" value="TransReg_Diox_bact_type"/>
</dbReference>
<dbReference type="InterPro" id="IPR001387">
    <property type="entry name" value="Cro/C1-type_HTH"/>
</dbReference>
<protein>
    <submittedName>
        <fullName evidence="5">XRE family transcriptional regulator</fullName>
    </submittedName>
</protein>
<dbReference type="SUPFAM" id="SSF47413">
    <property type="entry name" value="lambda repressor-like DNA-binding domains"/>
    <property type="match status" value="1"/>
</dbReference>
<keyword evidence="2" id="KW-0238">DNA-binding</keyword>
<keyword evidence="1" id="KW-0805">Transcription regulation</keyword>
<dbReference type="Pfam" id="PF13560">
    <property type="entry name" value="HTH_31"/>
    <property type="match status" value="1"/>
</dbReference>
<evidence type="ECO:0000313" key="5">
    <source>
        <dbReference type="EMBL" id="KUM23143.1"/>
    </source>
</evidence>
<dbReference type="PANTHER" id="PTHR46797">
    <property type="entry name" value="HTH-TYPE TRANSCRIPTIONAL REGULATOR"/>
    <property type="match status" value="1"/>
</dbReference>
<organism evidence="5 6">
    <name type="scientific">Rhizobium loti</name>
    <name type="common">Mesorhizobium loti</name>
    <dbReference type="NCBI Taxonomy" id="381"/>
    <lineage>
        <taxon>Bacteria</taxon>
        <taxon>Pseudomonadati</taxon>
        <taxon>Pseudomonadota</taxon>
        <taxon>Alphaproteobacteria</taxon>
        <taxon>Hyphomicrobiales</taxon>
        <taxon>Phyllobacteriaceae</taxon>
        <taxon>Mesorhizobium</taxon>
    </lineage>
</organism>
<feature type="domain" description="HTH cro/C1-type" evidence="4">
    <location>
        <begin position="11"/>
        <end position="65"/>
    </location>
</feature>
<sequence length="81" mass="9154">MDLKEIMAINMRRLRHEQDLTQEELAARAELSMRYVGSIERARVSASVSVVGRLAAAMNVDPCDLIRPRPNRSKVNFGSRV</sequence>
<dbReference type="Proteomes" id="UP000053176">
    <property type="component" value="Unassembled WGS sequence"/>
</dbReference>
<evidence type="ECO:0000256" key="3">
    <source>
        <dbReference type="ARBA" id="ARBA00023163"/>
    </source>
</evidence>
<dbReference type="Gene3D" id="1.10.260.40">
    <property type="entry name" value="lambda repressor-like DNA-binding domains"/>
    <property type="match status" value="1"/>
</dbReference>
<evidence type="ECO:0000256" key="1">
    <source>
        <dbReference type="ARBA" id="ARBA00023015"/>
    </source>
</evidence>
<proteinExistence type="predicted"/>
<dbReference type="CDD" id="cd00093">
    <property type="entry name" value="HTH_XRE"/>
    <property type="match status" value="1"/>
</dbReference>
<dbReference type="EMBL" id="LPWA01000181">
    <property type="protein sequence ID" value="KUM23143.1"/>
    <property type="molecule type" value="Genomic_DNA"/>
</dbReference>
<dbReference type="GO" id="GO:0005829">
    <property type="term" value="C:cytosol"/>
    <property type="evidence" value="ECO:0007669"/>
    <property type="project" value="TreeGrafter"/>
</dbReference>
<accession>A0A101KLP9</accession>
<keyword evidence="3" id="KW-0804">Transcription</keyword>
<dbReference type="AlphaFoldDB" id="A0A101KLP9"/>
<evidence type="ECO:0000259" key="4">
    <source>
        <dbReference type="PROSITE" id="PS50943"/>
    </source>
</evidence>
<dbReference type="GO" id="GO:0003700">
    <property type="term" value="F:DNA-binding transcription factor activity"/>
    <property type="evidence" value="ECO:0007669"/>
    <property type="project" value="TreeGrafter"/>
</dbReference>
<comment type="caution">
    <text evidence="5">The sequence shown here is derived from an EMBL/GenBank/DDBJ whole genome shotgun (WGS) entry which is preliminary data.</text>
</comment>
<dbReference type="OrthoDB" id="2986852at2"/>
<gene>
    <name evidence="5" type="ORF">AU467_34240</name>
</gene>